<dbReference type="GO" id="GO:0051224">
    <property type="term" value="P:negative regulation of protein transport"/>
    <property type="evidence" value="ECO:0007669"/>
    <property type="project" value="UniProtKB-UniRule"/>
</dbReference>
<reference evidence="6" key="1">
    <citation type="submission" date="2020-01" db="EMBL/GenBank/DDBJ databases">
        <title>'Steroidobacter agaridevorans' sp. nov., agar-degrading bacteria isolated from rhizosphere soils.</title>
        <authorList>
            <person name="Ikenaga M."/>
            <person name="Kataoka M."/>
            <person name="Murouchi A."/>
            <person name="Katsuragi S."/>
            <person name="Sakai M."/>
        </authorList>
    </citation>
    <scope>NUCLEOTIDE SEQUENCE [LARGE SCALE GENOMIC DNA]</scope>
    <source>
        <strain evidence="6">YU21-B</strain>
    </source>
</reference>
<comment type="similarity">
    <text evidence="4">Belongs to the NapD family.</text>
</comment>
<comment type="subcellular location">
    <subcellularLocation>
        <location evidence="1 4">Cytoplasm</location>
    </subcellularLocation>
</comment>
<accession>A0A829YPW6</accession>
<dbReference type="Proteomes" id="UP000445000">
    <property type="component" value="Unassembled WGS sequence"/>
</dbReference>
<comment type="caution">
    <text evidence="5">The sequence shown here is derived from an EMBL/GenBank/DDBJ whole genome shotgun (WGS) entry which is preliminary data.</text>
</comment>
<dbReference type="PANTHER" id="PTHR38603">
    <property type="entry name" value="CHAPERONE NAPD"/>
    <property type="match status" value="1"/>
</dbReference>
<dbReference type="HAMAP" id="MF_02200">
    <property type="entry name" value="NapD"/>
    <property type="match status" value="1"/>
</dbReference>
<comment type="function">
    <text evidence="4">Chaperone for NapA, the catalytic subunit of the periplasmic nitrate reductase. It binds directly and specifically to the twin-arginine signal peptide of NapA, preventing premature interaction with the Tat translocase and premature export.</text>
</comment>
<dbReference type="PANTHER" id="PTHR38603:SF1">
    <property type="entry name" value="CHAPERONE NAPD"/>
    <property type="match status" value="1"/>
</dbReference>
<dbReference type="GO" id="GO:0005737">
    <property type="term" value="C:cytoplasm"/>
    <property type="evidence" value="ECO:0007669"/>
    <property type="project" value="UniProtKB-SubCell"/>
</dbReference>
<proteinExistence type="inferred from homology"/>
<protein>
    <recommendedName>
        <fullName evidence="4">Chaperone NapD</fullName>
    </recommendedName>
    <alternativeName>
        <fullName evidence="4">NapA signal peptide-binding chaperone NapD</fullName>
    </alternativeName>
</protein>
<evidence type="ECO:0000256" key="1">
    <source>
        <dbReference type="ARBA" id="ARBA00004496"/>
    </source>
</evidence>
<keyword evidence="3 4" id="KW-0143">Chaperone</keyword>
<dbReference type="EMBL" id="BLJN01000011">
    <property type="protein sequence ID" value="GFE84822.1"/>
    <property type="molecule type" value="Genomic_DNA"/>
</dbReference>
<dbReference type="AlphaFoldDB" id="A0A829YPW6"/>
<keyword evidence="6" id="KW-1185">Reference proteome</keyword>
<evidence type="ECO:0000313" key="5">
    <source>
        <dbReference type="EMBL" id="GFE84822.1"/>
    </source>
</evidence>
<evidence type="ECO:0000256" key="4">
    <source>
        <dbReference type="HAMAP-Rule" id="MF_02200"/>
    </source>
</evidence>
<evidence type="ECO:0000256" key="3">
    <source>
        <dbReference type="ARBA" id="ARBA00023186"/>
    </source>
</evidence>
<name>A0A829YPW6_9GAMM</name>
<organism evidence="5 6">
    <name type="scientific">Steroidobacter agaridevorans</name>
    <dbReference type="NCBI Taxonomy" id="2695856"/>
    <lineage>
        <taxon>Bacteria</taxon>
        <taxon>Pseudomonadati</taxon>
        <taxon>Pseudomonadota</taxon>
        <taxon>Gammaproteobacteria</taxon>
        <taxon>Steroidobacterales</taxon>
        <taxon>Steroidobacteraceae</taxon>
        <taxon>Steroidobacter</taxon>
    </lineage>
</organism>
<dbReference type="Pfam" id="PF03927">
    <property type="entry name" value="NapD"/>
    <property type="match status" value="1"/>
</dbReference>
<evidence type="ECO:0000256" key="2">
    <source>
        <dbReference type="ARBA" id="ARBA00022490"/>
    </source>
</evidence>
<dbReference type="Gene3D" id="3.30.70.920">
    <property type="match status" value="1"/>
</dbReference>
<evidence type="ECO:0000313" key="6">
    <source>
        <dbReference type="Proteomes" id="UP000445000"/>
    </source>
</evidence>
<dbReference type="InterPro" id="IPR005623">
    <property type="entry name" value="Chaperone_NapD_NO3_reduct"/>
</dbReference>
<keyword evidence="2 4" id="KW-0963">Cytoplasm</keyword>
<comment type="subunit">
    <text evidence="4">Interacts with the cytoplasmic NapA precursor.</text>
</comment>
<sequence length="119" mass="12565">MAMRWLSRRDFLKFGPTASDADEPLVHIASLLVQATPAGCEAVRALIDSMPGAELHETGHSGKVAIVLESTDSRALADATTELQQLSGVLTVSIVAHLMESASALEEQHDDESTTVPAA</sequence>
<dbReference type="GO" id="GO:0005048">
    <property type="term" value="F:signal sequence binding"/>
    <property type="evidence" value="ECO:0007669"/>
    <property type="project" value="UniProtKB-UniRule"/>
</dbReference>
<gene>
    <name evidence="4 5" type="primary">napD</name>
    <name evidence="5" type="ORF">GCM10011487_68220</name>
</gene>